<keyword evidence="4" id="KW-1185">Reference proteome</keyword>
<comment type="caution">
    <text evidence="3">The sequence shown here is derived from an EMBL/GenBank/DDBJ whole genome shotgun (WGS) entry which is preliminary data.</text>
</comment>
<evidence type="ECO:0000256" key="1">
    <source>
        <dbReference type="SAM" id="MobiDB-lite"/>
    </source>
</evidence>
<feature type="region of interest" description="Disordered" evidence="1">
    <location>
        <begin position="1"/>
        <end position="23"/>
    </location>
</feature>
<dbReference type="PANTHER" id="PTHR43591">
    <property type="entry name" value="METHYLTRANSFERASE"/>
    <property type="match status" value="1"/>
</dbReference>
<accession>A0A9P6Z6F0</accession>
<dbReference type="InterPro" id="IPR041698">
    <property type="entry name" value="Methyltransf_25"/>
</dbReference>
<protein>
    <recommendedName>
        <fullName evidence="2">Methyltransferase domain-containing protein</fullName>
    </recommendedName>
</protein>
<dbReference type="PANTHER" id="PTHR43591:SF24">
    <property type="entry name" value="2-METHOXY-6-POLYPRENYL-1,4-BENZOQUINOL METHYLASE, MITOCHONDRIAL"/>
    <property type="match status" value="1"/>
</dbReference>
<feature type="domain" description="Methyltransferase" evidence="2">
    <location>
        <begin position="168"/>
        <end position="259"/>
    </location>
</feature>
<organism evidence="3 4">
    <name type="scientific">Rhizopus delemar</name>
    <dbReference type="NCBI Taxonomy" id="936053"/>
    <lineage>
        <taxon>Eukaryota</taxon>
        <taxon>Fungi</taxon>
        <taxon>Fungi incertae sedis</taxon>
        <taxon>Mucoromycota</taxon>
        <taxon>Mucoromycotina</taxon>
        <taxon>Mucoromycetes</taxon>
        <taxon>Mucorales</taxon>
        <taxon>Mucorineae</taxon>
        <taxon>Rhizopodaceae</taxon>
        <taxon>Rhizopus</taxon>
    </lineage>
</organism>
<dbReference type="SUPFAM" id="SSF53335">
    <property type="entry name" value="S-adenosyl-L-methionine-dependent methyltransferases"/>
    <property type="match status" value="1"/>
</dbReference>
<proteinExistence type="predicted"/>
<dbReference type="Proteomes" id="UP000740926">
    <property type="component" value="Unassembled WGS sequence"/>
</dbReference>
<dbReference type="AlphaFoldDB" id="A0A9P6Z6F0"/>
<sequence>MGNQASRLDPCESSQNRMNNDPCLDNMRQLHNTEDPFKRQYSLPCIVDHDHIKPRKQSSPAIVDVSKGRIKKKLFKSSNDIPTMHNTNASCPTVIVQPEHYITQEWDDDYYSTIQNRKYHKVNGSNYLLPCDEEEVDRLHLQHFMIRFAIQGNYLAPVHDLLRKGSKVLDVGCGPGTWSMEIAGEYPKSTVIGIDMTPLFPREIKPSNCAFYQCNVLDKLPFDDNTFDYIFMRFMHQAIDADRWSSILKEITRILKPDGWIEWVEPDSEIHRSGPITKEFNHQMIQLMEHHQQDPSLGKCLQEKLKDTNQFENISSMFVSCPGGKWAGQLGQLTIQSWKAYYLALAPLLCQLQGITEKEYSEKLKQCWREADEHKTFENIHFCYAQKKKQQ</sequence>
<dbReference type="CDD" id="cd02440">
    <property type="entry name" value="AdoMet_MTases"/>
    <property type="match status" value="1"/>
</dbReference>
<reference evidence="3 4" key="1">
    <citation type="journal article" date="2020" name="Microb. Genom.">
        <title>Genetic diversity of clinical and environmental Mucorales isolates obtained from an investigation of mucormycosis cases among solid organ transplant recipients.</title>
        <authorList>
            <person name="Nguyen M.H."/>
            <person name="Kaul D."/>
            <person name="Muto C."/>
            <person name="Cheng S.J."/>
            <person name="Richter R.A."/>
            <person name="Bruno V.M."/>
            <person name="Liu G."/>
            <person name="Beyhan S."/>
            <person name="Sundermann A.J."/>
            <person name="Mounaud S."/>
            <person name="Pasculle A.W."/>
            <person name="Nierman W.C."/>
            <person name="Driscoll E."/>
            <person name="Cumbie R."/>
            <person name="Clancy C.J."/>
            <person name="Dupont C.L."/>
        </authorList>
    </citation>
    <scope>NUCLEOTIDE SEQUENCE [LARGE SCALE GENOMIC DNA]</scope>
    <source>
        <strain evidence="3 4">GL24</strain>
    </source>
</reference>
<dbReference type="Gene3D" id="3.40.50.150">
    <property type="entry name" value="Vaccinia Virus protein VP39"/>
    <property type="match status" value="1"/>
</dbReference>
<dbReference type="GO" id="GO:0008168">
    <property type="term" value="F:methyltransferase activity"/>
    <property type="evidence" value="ECO:0007669"/>
    <property type="project" value="TreeGrafter"/>
</dbReference>
<feature type="compositionally biased region" description="Polar residues" evidence="1">
    <location>
        <begin position="1"/>
        <end position="19"/>
    </location>
</feature>
<dbReference type="Pfam" id="PF13649">
    <property type="entry name" value="Methyltransf_25"/>
    <property type="match status" value="1"/>
</dbReference>
<dbReference type="InterPro" id="IPR029063">
    <property type="entry name" value="SAM-dependent_MTases_sf"/>
</dbReference>
<gene>
    <name evidence="3" type="ORF">G6F50_004386</name>
</gene>
<dbReference type="EMBL" id="JAANIU010000522">
    <property type="protein sequence ID" value="KAG1571694.1"/>
    <property type="molecule type" value="Genomic_DNA"/>
</dbReference>
<evidence type="ECO:0000259" key="2">
    <source>
        <dbReference type="Pfam" id="PF13649"/>
    </source>
</evidence>
<evidence type="ECO:0000313" key="3">
    <source>
        <dbReference type="EMBL" id="KAG1571694.1"/>
    </source>
</evidence>
<evidence type="ECO:0000313" key="4">
    <source>
        <dbReference type="Proteomes" id="UP000740926"/>
    </source>
</evidence>
<name>A0A9P6Z6F0_9FUNG</name>